<evidence type="ECO:0000313" key="2">
    <source>
        <dbReference type="Proteomes" id="UP000228380"/>
    </source>
</evidence>
<dbReference type="GeneID" id="103705566"/>
<keyword evidence="1" id="KW-1133">Transmembrane helix</keyword>
<keyword evidence="2" id="KW-1185">Reference proteome</keyword>
<dbReference type="RefSeq" id="XP_008787551.2">
    <property type="nucleotide sequence ID" value="XM_008789329.2"/>
</dbReference>
<dbReference type="PANTHER" id="PTHR33116">
    <property type="entry name" value="REVERSE TRANSCRIPTASE ZINC-BINDING DOMAIN-CONTAINING PROTEIN-RELATED-RELATED"/>
    <property type="match status" value="1"/>
</dbReference>
<proteinExistence type="predicted"/>
<protein>
    <submittedName>
        <fullName evidence="3">Uncharacterized protein LOC103705566</fullName>
    </submittedName>
</protein>
<gene>
    <name evidence="3" type="primary">LOC103705566</name>
</gene>
<keyword evidence="1" id="KW-0812">Transmembrane</keyword>
<organism evidence="2 3">
    <name type="scientific">Phoenix dactylifera</name>
    <name type="common">Date palm</name>
    <dbReference type="NCBI Taxonomy" id="42345"/>
    <lineage>
        <taxon>Eukaryota</taxon>
        <taxon>Viridiplantae</taxon>
        <taxon>Streptophyta</taxon>
        <taxon>Embryophyta</taxon>
        <taxon>Tracheophyta</taxon>
        <taxon>Spermatophyta</taxon>
        <taxon>Magnoliopsida</taxon>
        <taxon>Liliopsida</taxon>
        <taxon>Arecaceae</taxon>
        <taxon>Coryphoideae</taxon>
        <taxon>Phoeniceae</taxon>
        <taxon>Phoenix</taxon>
    </lineage>
</organism>
<reference evidence="3" key="2">
    <citation type="submission" date="2025-08" db="UniProtKB">
        <authorList>
            <consortium name="RefSeq"/>
        </authorList>
    </citation>
    <scope>IDENTIFICATION</scope>
    <source>
        <tissue evidence="3">Young leaves</tissue>
    </source>
</reference>
<feature type="transmembrane region" description="Helical" evidence="1">
    <location>
        <begin position="61"/>
        <end position="80"/>
    </location>
</feature>
<dbReference type="Proteomes" id="UP000228380">
    <property type="component" value="Chromosome 4"/>
</dbReference>
<dbReference type="PANTHER" id="PTHR33116:SF78">
    <property type="entry name" value="OS12G0587133 PROTEIN"/>
    <property type="match status" value="1"/>
</dbReference>
<keyword evidence="1" id="KW-0472">Membrane</keyword>
<name>A0A8B7BXR5_PHODC</name>
<accession>A0A8B7BXR5</accession>
<dbReference type="OrthoDB" id="691901at2759"/>
<evidence type="ECO:0000313" key="3">
    <source>
        <dbReference type="RefSeq" id="XP_008787551.2"/>
    </source>
</evidence>
<dbReference type="KEGG" id="pda:103705566"/>
<sequence length="159" mass="18324">MEILGVGEQEGTLRYLGVLISDRRLRSRDCNSLELRIWHRFEGRQMDALFMMGRVTLVRSVLSLIPIYLLSNAILLVALLRTLEQLFRNFIWGRRGQRGYSSVVWEVIYQPVRCDSMFLVARGEALAARHAARFIMKPNNMLCTLLRAKYGALSAMMDV</sequence>
<reference evidence="2" key="1">
    <citation type="journal article" date="2019" name="Nat. Commun.">
        <title>Genome-wide association mapping of date palm fruit traits.</title>
        <authorList>
            <person name="Hazzouri K.M."/>
            <person name="Gros-Balthazard M."/>
            <person name="Flowers J.M."/>
            <person name="Copetti D."/>
            <person name="Lemansour A."/>
            <person name="Lebrun M."/>
            <person name="Masmoudi K."/>
            <person name="Ferrand S."/>
            <person name="Dhar M.I."/>
            <person name="Fresquez Z.A."/>
            <person name="Rosas U."/>
            <person name="Zhang J."/>
            <person name="Talag J."/>
            <person name="Lee S."/>
            <person name="Kudrna D."/>
            <person name="Powell R.F."/>
            <person name="Leitch I.J."/>
            <person name="Krueger R.R."/>
            <person name="Wing R.A."/>
            <person name="Amiri K.M.A."/>
            <person name="Purugganan M.D."/>
        </authorList>
    </citation>
    <scope>NUCLEOTIDE SEQUENCE [LARGE SCALE GENOMIC DNA]</scope>
    <source>
        <strain evidence="2">cv. Khalas</strain>
    </source>
</reference>
<evidence type="ECO:0000256" key="1">
    <source>
        <dbReference type="SAM" id="Phobius"/>
    </source>
</evidence>
<dbReference type="AlphaFoldDB" id="A0A8B7BXR5"/>